<keyword evidence="6 9" id="KW-1133">Transmembrane helix</keyword>
<gene>
    <name evidence="10" type="ORF">AGOS_AGL295C</name>
</gene>
<accession>Q751K1</accession>
<dbReference type="KEGG" id="ago:AGOS_AGL295C"/>
<dbReference type="GeneID" id="4622665"/>
<dbReference type="eggNOG" id="KOG1278">
    <property type="taxonomic scope" value="Eukaryota"/>
</dbReference>
<evidence type="ECO:0000256" key="9">
    <source>
        <dbReference type="RuleBase" id="RU363079"/>
    </source>
</evidence>
<evidence type="ECO:0000256" key="1">
    <source>
        <dbReference type="ARBA" id="ARBA00004141"/>
    </source>
</evidence>
<feature type="transmembrane region" description="Helical" evidence="9">
    <location>
        <begin position="391"/>
        <end position="412"/>
    </location>
</feature>
<dbReference type="HOGENOM" id="CLU_010714_4_0_1"/>
<dbReference type="RefSeq" id="NP_986372.1">
    <property type="nucleotide sequence ID" value="NM_211434.1"/>
</dbReference>
<feature type="transmembrane region" description="Helical" evidence="9">
    <location>
        <begin position="275"/>
        <end position="293"/>
    </location>
</feature>
<feature type="transmembrane region" description="Helical" evidence="9">
    <location>
        <begin position="432"/>
        <end position="452"/>
    </location>
</feature>
<evidence type="ECO:0000256" key="4">
    <source>
        <dbReference type="ARBA" id="ARBA00022692"/>
    </source>
</evidence>
<keyword evidence="11" id="KW-1185">Reference proteome</keyword>
<dbReference type="AlphaFoldDB" id="Q751K1"/>
<feature type="transmembrane region" description="Helical" evidence="9">
    <location>
        <begin position="491"/>
        <end position="511"/>
    </location>
</feature>
<comment type="subcellular location">
    <subcellularLocation>
        <location evidence="2">Golgi apparatus</location>
    </subcellularLocation>
    <subcellularLocation>
        <location evidence="1">Membrane</location>
        <topology evidence="1">Multi-pass membrane protein</topology>
    </subcellularLocation>
</comment>
<organism evidence="10 11">
    <name type="scientific">Eremothecium gossypii (strain ATCC 10895 / CBS 109.51 / FGSC 9923 / NRRL Y-1056)</name>
    <name type="common">Yeast</name>
    <name type="synonym">Ashbya gossypii</name>
    <dbReference type="NCBI Taxonomy" id="284811"/>
    <lineage>
        <taxon>Eukaryota</taxon>
        <taxon>Fungi</taxon>
        <taxon>Dikarya</taxon>
        <taxon>Ascomycota</taxon>
        <taxon>Saccharomycotina</taxon>
        <taxon>Saccharomycetes</taxon>
        <taxon>Saccharomycetales</taxon>
        <taxon>Saccharomycetaceae</taxon>
        <taxon>Eremothecium</taxon>
    </lineage>
</organism>
<dbReference type="OrthoDB" id="1666796at2759"/>
<evidence type="ECO:0000256" key="7">
    <source>
        <dbReference type="ARBA" id="ARBA00023034"/>
    </source>
</evidence>
<keyword evidence="5" id="KW-0732">Signal</keyword>
<feature type="transmembrane region" description="Helical" evidence="9">
    <location>
        <begin position="574"/>
        <end position="594"/>
    </location>
</feature>
<evidence type="ECO:0000256" key="5">
    <source>
        <dbReference type="ARBA" id="ARBA00022729"/>
    </source>
</evidence>
<dbReference type="PANTHER" id="PTHR10766">
    <property type="entry name" value="TRANSMEMBRANE 9 SUPERFAMILY PROTEIN"/>
    <property type="match status" value="1"/>
</dbReference>
<dbReference type="EMBL" id="AE016820">
    <property type="protein sequence ID" value="AAS54196.1"/>
    <property type="molecule type" value="Genomic_DNA"/>
</dbReference>
<reference evidence="11" key="2">
    <citation type="journal article" date="2013" name="G3 (Bethesda)">
        <title>Genomes of Ashbya fungi isolated from insects reveal four mating-type loci, numerous translocations, lack of transposons, and distinct gene duplications.</title>
        <authorList>
            <person name="Dietrich F.S."/>
            <person name="Voegeli S."/>
            <person name="Kuo S."/>
            <person name="Philippsen P."/>
        </authorList>
    </citation>
    <scope>GENOME REANNOTATION</scope>
    <source>
        <strain evidence="11">ATCC 10895 / CBS 109.51 / FGSC 9923 / NRRL Y-1056</strain>
    </source>
</reference>
<dbReference type="GO" id="GO:0016020">
    <property type="term" value="C:membrane"/>
    <property type="evidence" value="ECO:0000318"/>
    <property type="project" value="GO_Central"/>
</dbReference>
<dbReference type="InParanoid" id="Q751K1"/>
<evidence type="ECO:0000256" key="8">
    <source>
        <dbReference type="ARBA" id="ARBA00023136"/>
    </source>
</evidence>
<feature type="transmembrane region" description="Helical" evidence="9">
    <location>
        <begin position="317"/>
        <end position="338"/>
    </location>
</feature>
<keyword evidence="8 9" id="KW-0472">Membrane</keyword>
<sequence>MKVRILWRRLAAAVAAASLALVLLCGHSIWQRWSRPPQPSAYTRGERVQLLVDNIWTDREVWGYYETLFTCPPPAEARAIYGSLGQVFRREMPWESNYVLHVRAETQCQPLCMRELRPDSHRRLIQMIRDGAQVRWTLDGLPAATTYPDRQSSYRYEAGFKLGEVDAETGHVRLHNHVMLVVRYRILDDGRYVIVGFEAYPRSVAGEGCTGGQTEYEHFWLNPDAQAMIMVPFTYAVYWRYQSAVKWNERWRLYSDLQQLTGIVQSPGSLVLSRGLFAAMVGTLVLGMASAYLNKRCPATMHTLVTLLQEDMVGSEFFHGLVGAGLQTMSLAAAYALVECENDKAHGVTHVTIVLAATICALGAYLAAFYGVWTWATTQSVVVHRYIKRSVICGSAIPILLFVTAAIVHLIVMLSDRTRGIPFATELAVLALYIPASAILSVFGGFTAFSILRTREDRVALLDSKGKWASATSEQKTTNENSTGRSRLTRIASVLYSLLAGVPPFILAKSLVQATYSTVAVAKSALELDAFIFSALALQCLVVVEVCIGTMLAQIFWSQIFQITGCEYPKPRKGVLYSWRWKLFGVGGAAAWYLEAHAIHSIRHAYAHLGSPNIILAIFYATVLNIAYWLVFGAFGYLVCSGLMYSIQGRADIYRQH</sequence>
<dbReference type="Pfam" id="PF02990">
    <property type="entry name" value="EMP70"/>
    <property type="match status" value="1"/>
</dbReference>
<evidence type="ECO:0000313" key="10">
    <source>
        <dbReference type="EMBL" id="AAS54196.1"/>
    </source>
</evidence>
<feature type="transmembrane region" description="Helical" evidence="9">
    <location>
        <begin position="614"/>
        <end position="640"/>
    </location>
</feature>
<evidence type="ECO:0000256" key="3">
    <source>
        <dbReference type="ARBA" id="ARBA00005227"/>
    </source>
</evidence>
<dbReference type="FunCoup" id="Q751K1">
    <property type="interactions" value="23"/>
</dbReference>
<feature type="transmembrane region" description="Helical" evidence="9">
    <location>
        <begin position="531"/>
        <end position="553"/>
    </location>
</feature>
<dbReference type="GO" id="GO:0005794">
    <property type="term" value="C:Golgi apparatus"/>
    <property type="evidence" value="ECO:0007669"/>
    <property type="project" value="UniProtKB-SubCell"/>
</dbReference>
<reference evidence="10 11" key="1">
    <citation type="journal article" date="2004" name="Science">
        <title>The Ashbya gossypii genome as a tool for mapping the ancient Saccharomyces cerevisiae genome.</title>
        <authorList>
            <person name="Dietrich F.S."/>
            <person name="Voegeli S."/>
            <person name="Brachat S."/>
            <person name="Lerch A."/>
            <person name="Gates K."/>
            <person name="Steiner S."/>
            <person name="Mohr C."/>
            <person name="Pohlmann R."/>
            <person name="Luedi P."/>
            <person name="Choi S."/>
            <person name="Wing R.A."/>
            <person name="Flavier A."/>
            <person name="Gaffney T.D."/>
            <person name="Philippsen P."/>
        </authorList>
    </citation>
    <scope>NUCLEOTIDE SEQUENCE [LARGE SCALE GENOMIC DNA]</scope>
    <source>
        <strain evidence="11">ATCC 10895 / CBS 109.51 / FGSC 9923 / NRRL Y-1056</strain>
    </source>
</reference>
<name>Q751K1_EREGS</name>
<evidence type="ECO:0000256" key="2">
    <source>
        <dbReference type="ARBA" id="ARBA00004555"/>
    </source>
</evidence>
<protein>
    <recommendedName>
        <fullName evidence="9">Transmembrane 9 superfamily member</fullName>
    </recommendedName>
</protein>
<dbReference type="PANTHER" id="PTHR10766:SF55">
    <property type="entry name" value="TRANSMEMBRANE 9 SUPERFAMILY MEMBER 4"/>
    <property type="match status" value="1"/>
</dbReference>
<dbReference type="InterPro" id="IPR004240">
    <property type="entry name" value="EMP70"/>
</dbReference>
<comment type="similarity">
    <text evidence="3 9">Belongs to the nonaspanin (TM9SF) (TC 9.A.2) family.</text>
</comment>
<evidence type="ECO:0000256" key="6">
    <source>
        <dbReference type="ARBA" id="ARBA00022989"/>
    </source>
</evidence>
<evidence type="ECO:0000313" key="11">
    <source>
        <dbReference type="Proteomes" id="UP000000591"/>
    </source>
</evidence>
<dbReference type="Proteomes" id="UP000000591">
    <property type="component" value="Chromosome VII"/>
</dbReference>
<dbReference type="GO" id="GO:0072657">
    <property type="term" value="P:protein localization to membrane"/>
    <property type="evidence" value="ECO:0000318"/>
    <property type="project" value="GO_Central"/>
</dbReference>
<feature type="transmembrane region" description="Helical" evidence="9">
    <location>
        <begin position="350"/>
        <end position="370"/>
    </location>
</feature>
<proteinExistence type="inferred from homology"/>
<keyword evidence="4 9" id="KW-0812">Transmembrane</keyword>
<keyword evidence="7" id="KW-0333">Golgi apparatus</keyword>